<evidence type="ECO:0000313" key="1">
    <source>
        <dbReference type="EMBL" id="KKK65170.1"/>
    </source>
</evidence>
<reference evidence="1" key="1">
    <citation type="journal article" date="2015" name="Nature">
        <title>Complex archaea that bridge the gap between prokaryotes and eukaryotes.</title>
        <authorList>
            <person name="Spang A."/>
            <person name="Saw J.H."/>
            <person name="Jorgensen S.L."/>
            <person name="Zaremba-Niedzwiedzka K."/>
            <person name="Martijn J."/>
            <person name="Lind A.E."/>
            <person name="van Eijk R."/>
            <person name="Schleper C."/>
            <person name="Guy L."/>
            <person name="Ettema T.J."/>
        </authorList>
    </citation>
    <scope>NUCLEOTIDE SEQUENCE</scope>
</reference>
<proteinExistence type="predicted"/>
<name>A0A0F8XV63_9ZZZZ</name>
<protein>
    <submittedName>
        <fullName evidence="1">Uncharacterized protein</fullName>
    </submittedName>
</protein>
<comment type="caution">
    <text evidence="1">The sequence shown here is derived from an EMBL/GenBank/DDBJ whole genome shotgun (WGS) entry which is preliminary data.</text>
</comment>
<organism evidence="1">
    <name type="scientific">marine sediment metagenome</name>
    <dbReference type="NCBI Taxonomy" id="412755"/>
    <lineage>
        <taxon>unclassified sequences</taxon>
        <taxon>metagenomes</taxon>
        <taxon>ecological metagenomes</taxon>
    </lineage>
</organism>
<sequence length="115" mass="12005">MGLYVDLSQSDKDILAAWERNLRGWINGIISRGTVEARALKASLDASNGAGDILDALNAGEVVPNSSGIAGAQDLTKEEWSTLRTVGLNAYLTTYDTVAVREVAAKAAGPTAGLD</sequence>
<gene>
    <name evidence="1" type="ORF">LCGC14_2976860</name>
</gene>
<accession>A0A0F8XV63</accession>
<dbReference type="AlphaFoldDB" id="A0A0F8XV63"/>
<dbReference type="EMBL" id="LAZR01060687">
    <property type="protein sequence ID" value="KKK65170.1"/>
    <property type="molecule type" value="Genomic_DNA"/>
</dbReference>